<feature type="domain" description="YknX-like C-terminal permuted SH3-like" evidence="5">
    <location>
        <begin position="298"/>
        <end position="364"/>
    </location>
</feature>
<feature type="coiled-coil region" evidence="2">
    <location>
        <begin position="111"/>
        <end position="179"/>
    </location>
</feature>
<dbReference type="RefSeq" id="WP_174403969.1">
    <property type="nucleotide sequence ID" value="NZ_BLVO01000005.1"/>
</dbReference>
<feature type="domain" description="CusB-like beta-barrel" evidence="3">
    <location>
        <begin position="222"/>
        <end position="289"/>
    </location>
</feature>
<dbReference type="AlphaFoldDB" id="A0A7J0BGD0"/>
<comment type="similarity">
    <text evidence="1">Belongs to the membrane fusion protein (MFP) (TC 8.A.1) family.</text>
</comment>
<dbReference type="EMBL" id="BLVO01000005">
    <property type="protein sequence ID" value="GFM32252.1"/>
    <property type="molecule type" value="Genomic_DNA"/>
</dbReference>
<dbReference type="PANTHER" id="PTHR30469:SF15">
    <property type="entry name" value="HLYD FAMILY OF SECRETION PROTEINS"/>
    <property type="match status" value="1"/>
</dbReference>
<keyword evidence="7" id="KW-1185">Reference proteome</keyword>
<dbReference type="Pfam" id="PF25989">
    <property type="entry name" value="YknX_C"/>
    <property type="match status" value="1"/>
</dbReference>
<dbReference type="InterPro" id="IPR006143">
    <property type="entry name" value="RND_pump_MFP"/>
</dbReference>
<dbReference type="InterPro" id="IPR058647">
    <property type="entry name" value="BSH_CzcB-like"/>
</dbReference>
<dbReference type="NCBIfam" id="TIGR01730">
    <property type="entry name" value="RND_mfp"/>
    <property type="match status" value="1"/>
</dbReference>
<sequence length="367" mass="39200">MFTSRPHGILHCILIILWLTAMAVPMRVAAQAAQAEDKQGVQQQPAVPVVTAKARTGNVTLQNEFIGSIEFPEVSDVAAEVQGRVSAAFFEEGDILAADHIMVELDNALLSKDLEAAKAQHAQALADLESARLEFGRMNTLYSSKSVSEKEFDEARLTMKALQQKALSFKAEAERLKLEIAKSHIRAPFAGVVLKKHASRGEWVSPGTVIATLARNDVVEAVVEVPQVVLPFLSKGQNVSVSVLGNAHAGTISAIIPQGNLTTRTFPVKVRIGNISGLMQGMEAKVSLPAGTQVEATIVPRDAVISQRGQTTLWTVRDGKAEPVPVTIDAWLGNEVAVHGPGLSAGMPVVVKGNERLRPGQPVADSQ</sequence>
<dbReference type="Proteomes" id="UP000503840">
    <property type="component" value="Unassembled WGS sequence"/>
</dbReference>
<dbReference type="GO" id="GO:0015562">
    <property type="term" value="F:efflux transmembrane transporter activity"/>
    <property type="evidence" value="ECO:0007669"/>
    <property type="project" value="TreeGrafter"/>
</dbReference>
<organism evidence="6 7">
    <name type="scientific">Desulfovibrio subterraneus</name>
    <dbReference type="NCBI Taxonomy" id="2718620"/>
    <lineage>
        <taxon>Bacteria</taxon>
        <taxon>Pseudomonadati</taxon>
        <taxon>Thermodesulfobacteriota</taxon>
        <taxon>Desulfovibrionia</taxon>
        <taxon>Desulfovibrionales</taxon>
        <taxon>Desulfovibrionaceae</taxon>
        <taxon>Desulfovibrio</taxon>
    </lineage>
</organism>
<keyword evidence="2" id="KW-0175">Coiled coil</keyword>
<dbReference type="GO" id="GO:1990281">
    <property type="term" value="C:efflux pump complex"/>
    <property type="evidence" value="ECO:0007669"/>
    <property type="project" value="TreeGrafter"/>
</dbReference>
<evidence type="ECO:0000259" key="3">
    <source>
        <dbReference type="Pfam" id="PF25954"/>
    </source>
</evidence>
<evidence type="ECO:0000313" key="6">
    <source>
        <dbReference type="EMBL" id="GFM32252.1"/>
    </source>
</evidence>
<dbReference type="PANTHER" id="PTHR30469">
    <property type="entry name" value="MULTIDRUG RESISTANCE PROTEIN MDTA"/>
    <property type="match status" value="1"/>
</dbReference>
<name>A0A7J0BGD0_9BACT</name>
<accession>A0A7J0BGD0</accession>
<dbReference type="InterPro" id="IPR058637">
    <property type="entry name" value="YknX-like_C"/>
</dbReference>
<protein>
    <submittedName>
        <fullName evidence="6">MexH family multidrug efflux RND transporter periplasmic adaptor subunit</fullName>
    </submittedName>
</protein>
<dbReference type="Pfam" id="PF25973">
    <property type="entry name" value="BSH_CzcB"/>
    <property type="match status" value="1"/>
</dbReference>
<evidence type="ECO:0000256" key="2">
    <source>
        <dbReference type="SAM" id="Coils"/>
    </source>
</evidence>
<dbReference type="Pfam" id="PF25954">
    <property type="entry name" value="Beta-barrel_RND_2"/>
    <property type="match status" value="1"/>
</dbReference>
<dbReference type="Gene3D" id="2.40.420.20">
    <property type="match status" value="1"/>
</dbReference>
<dbReference type="Gene3D" id="1.10.287.470">
    <property type="entry name" value="Helix hairpin bin"/>
    <property type="match status" value="1"/>
</dbReference>
<evidence type="ECO:0000259" key="4">
    <source>
        <dbReference type="Pfam" id="PF25973"/>
    </source>
</evidence>
<proteinExistence type="inferred from homology"/>
<dbReference type="Gene3D" id="2.40.50.100">
    <property type="match status" value="1"/>
</dbReference>
<evidence type="ECO:0000256" key="1">
    <source>
        <dbReference type="ARBA" id="ARBA00009477"/>
    </source>
</evidence>
<evidence type="ECO:0000313" key="7">
    <source>
        <dbReference type="Proteomes" id="UP000503840"/>
    </source>
</evidence>
<comment type="caution">
    <text evidence="6">The sequence shown here is derived from an EMBL/GenBank/DDBJ whole genome shotgun (WGS) entry which is preliminary data.</text>
</comment>
<gene>
    <name evidence="6" type="ORF">DSM101010T_06170</name>
</gene>
<reference evidence="6 7" key="1">
    <citation type="submission" date="2020-05" db="EMBL/GenBank/DDBJ databases">
        <title>Draft genome sequence of Desulfovibrio sp. strain HN2T.</title>
        <authorList>
            <person name="Ueno A."/>
            <person name="Tamazawa S."/>
            <person name="Tamamura S."/>
            <person name="Murakami T."/>
            <person name="Kiyama T."/>
            <person name="Inomata H."/>
            <person name="Amano Y."/>
            <person name="Miyakawa K."/>
            <person name="Tamaki H."/>
            <person name="Naganuma T."/>
            <person name="Kaneko K."/>
        </authorList>
    </citation>
    <scope>NUCLEOTIDE SEQUENCE [LARGE SCALE GENOMIC DNA]</scope>
    <source>
        <strain evidence="6 7">HN2</strain>
    </source>
</reference>
<dbReference type="InterPro" id="IPR058792">
    <property type="entry name" value="Beta-barrel_RND_2"/>
</dbReference>
<feature type="domain" description="CzcB-like barrel-sandwich hybrid" evidence="4">
    <location>
        <begin position="75"/>
        <end position="214"/>
    </location>
</feature>
<dbReference type="SUPFAM" id="SSF111369">
    <property type="entry name" value="HlyD-like secretion proteins"/>
    <property type="match status" value="1"/>
</dbReference>
<evidence type="ECO:0000259" key="5">
    <source>
        <dbReference type="Pfam" id="PF25989"/>
    </source>
</evidence>
<dbReference type="Gene3D" id="2.40.30.170">
    <property type="match status" value="1"/>
</dbReference>